<feature type="domain" description="Baseplate hub protein gp44/GpP-like second" evidence="4">
    <location>
        <begin position="91"/>
        <end position="173"/>
    </location>
</feature>
<feature type="domain" description="Baseplate hub protein gp44-like N-terminal" evidence="2">
    <location>
        <begin position="4"/>
        <end position="89"/>
    </location>
</feature>
<evidence type="ECO:0000259" key="3">
    <source>
        <dbReference type="Pfam" id="PF21929"/>
    </source>
</evidence>
<dbReference type="InterPro" id="IPR053981">
    <property type="entry name" value="Gp44/GpP-like_2nd"/>
</dbReference>
<dbReference type="PIRSF" id="PIRSF004440">
    <property type="entry name" value="GpP"/>
    <property type="match status" value="1"/>
</dbReference>
<feature type="domain" description="Baseplate hub protein gp44/GpP-like C-terminal" evidence="3">
    <location>
        <begin position="254"/>
        <end position="332"/>
    </location>
</feature>
<dbReference type="Gene3D" id="2.30.300.10">
    <property type="entry name" value="Baseplate protein-like domain - beta roll fold"/>
    <property type="match status" value="1"/>
</dbReference>
<comment type="caution">
    <text evidence="5">The sequence shown here is derived from an EMBL/GenBank/DDBJ whole genome shotgun (WGS) entry which is preliminary data.</text>
</comment>
<dbReference type="InterPro" id="IPR049354">
    <property type="entry name" value="GpP-like_N"/>
</dbReference>
<name>A0ABV7XNP5_9GAMM</name>
<dbReference type="Gene3D" id="3.55.50.10">
    <property type="entry name" value="Baseplate protein-like domains"/>
    <property type="match status" value="1"/>
</dbReference>
<organism evidence="5 6">
    <name type="scientific">Luteimonas soli</name>
    <dbReference type="NCBI Taxonomy" id="1648966"/>
    <lineage>
        <taxon>Bacteria</taxon>
        <taxon>Pseudomonadati</taxon>
        <taxon>Pseudomonadota</taxon>
        <taxon>Gammaproteobacteria</taxon>
        <taxon>Lysobacterales</taxon>
        <taxon>Lysobacteraceae</taxon>
        <taxon>Luteimonas</taxon>
    </lineage>
</organism>
<dbReference type="Gene3D" id="3.30.1920.10">
    <property type="entry name" value="Baseplate protein-like domains - 2 layer sandwich fold"/>
    <property type="match status" value="1"/>
</dbReference>
<dbReference type="Pfam" id="PF21929">
    <property type="entry name" value="GpP_4th"/>
    <property type="match status" value="1"/>
</dbReference>
<dbReference type="SUPFAM" id="SSF69279">
    <property type="entry name" value="Phage tail proteins"/>
    <property type="match status" value="2"/>
</dbReference>
<feature type="compositionally biased region" description="Basic residues" evidence="1">
    <location>
        <begin position="342"/>
        <end position="351"/>
    </location>
</feature>
<reference evidence="6" key="1">
    <citation type="journal article" date="2019" name="Int. J. Syst. Evol. Microbiol.">
        <title>The Global Catalogue of Microorganisms (GCM) 10K type strain sequencing project: providing services to taxonomists for standard genome sequencing and annotation.</title>
        <authorList>
            <consortium name="The Broad Institute Genomics Platform"/>
            <consortium name="The Broad Institute Genome Sequencing Center for Infectious Disease"/>
            <person name="Wu L."/>
            <person name="Ma J."/>
        </authorList>
    </citation>
    <scope>NUCLEOTIDE SEQUENCE [LARGE SCALE GENOMIC DNA]</scope>
    <source>
        <strain evidence="6">KCTC 42441</strain>
    </source>
</reference>
<dbReference type="InterPro" id="IPR053982">
    <property type="entry name" value="Gp44/GpP-like_C"/>
</dbReference>
<dbReference type="RefSeq" id="WP_386744210.1">
    <property type="nucleotide sequence ID" value="NZ_JBHRYA010000007.1"/>
</dbReference>
<evidence type="ECO:0000259" key="2">
    <source>
        <dbReference type="Pfam" id="PF21683"/>
    </source>
</evidence>
<evidence type="ECO:0000313" key="6">
    <source>
        <dbReference type="Proteomes" id="UP001595705"/>
    </source>
</evidence>
<keyword evidence="6" id="KW-1185">Reference proteome</keyword>
<protein>
    <submittedName>
        <fullName evidence="5">Phage baseplate assembly protein</fullName>
    </submittedName>
</protein>
<feature type="region of interest" description="Disordered" evidence="1">
    <location>
        <begin position="342"/>
        <end position="364"/>
    </location>
</feature>
<evidence type="ECO:0000256" key="1">
    <source>
        <dbReference type="SAM" id="MobiDB-lite"/>
    </source>
</evidence>
<dbReference type="InterPro" id="IPR023399">
    <property type="entry name" value="Baseplate-like_2-layer_sand"/>
</dbReference>
<gene>
    <name evidence="5" type="ORF">ACFONC_11620</name>
</gene>
<evidence type="ECO:0000259" key="4">
    <source>
        <dbReference type="Pfam" id="PF22255"/>
    </source>
</evidence>
<dbReference type="Pfam" id="PF22255">
    <property type="entry name" value="Gp44-like_2nd"/>
    <property type="match status" value="1"/>
</dbReference>
<sequence length="364" mass="38963">MADLQLIVAGRAHAGWNRIRVHRGLEEIAGTFDLGVAERWSATVPPLEVRAQDACAVRVDGQTLITGHIDRAAISYDAHNHGNTVSGRDATGDLVDCAAEHGKGEWRNASIAQIARDLCKPFGIQVSVAGDVGAPFDRYAIEPGETAFDCIERAARQRGVRLLSDGRGGLVVGVTPAAQAGVSLVEGENLLSCEVANDASQRFSKYRVIGQRSGDDDTNGASAAQIKATADDAGVVRYRPQVVLVEDQGDIASFQKRARWEASVRAARALTATVRVQGWSNGSGLWAPNQLVRLAAPTARIDRELLVRDVDLVVDQSGTFAELVLTPPDAYTLLPIADRKNAPRRRGRKRADKSDDVFSVGGDA</sequence>
<evidence type="ECO:0000313" key="5">
    <source>
        <dbReference type="EMBL" id="MFC3716799.1"/>
    </source>
</evidence>
<dbReference type="Proteomes" id="UP001595705">
    <property type="component" value="Unassembled WGS sequence"/>
</dbReference>
<accession>A0ABV7XNP5</accession>
<proteinExistence type="predicted"/>
<dbReference type="EMBL" id="JBHRYA010000007">
    <property type="protein sequence ID" value="MFC3716799.1"/>
    <property type="molecule type" value="Genomic_DNA"/>
</dbReference>
<dbReference type="InterPro" id="IPR026276">
    <property type="entry name" value="Baseplate_GpP"/>
</dbReference>
<dbReference type="Pfam" id="PF21683">
    <property type="entry name" value="GpP-like_1st"/>
    <property type="match status" value="1"/>
</dbReference>